<comment type="caution">
    <text evidence="2">The sequence shown here is derived from an EMBL/GenBank/DDBJ whole genome shotgun (WGS) entry which is preliminary data.</text>
</comment>
<keyword evidence="1" id="KW-1133">Transmembrane helix</keyword>
<protein>
    <submittedName>
        <fullName evidence="2">Uncharacterized protein</fullName>
    </submittedName>
</protein>
<feature type="transmembrane region" description="Helical" evidence="1">
    <location>
        <begin position="118"/>
        <end position="140"/>
    </location>
</feature>
<accession>A0A0F9IHF9</accession>
<feature type="transmembrane region" description="Helical" evidence="1">
    <location>
        <begin position="146"/>
        <end position="166"/>
    </location>
</feature>
<dbReference type="AlphaFoldDB" id="A0A0F9IHF9"/>
<name>A0A0F9IHF9_9ZZZZ</name>
<organism evidence="2">
    <name type="scientific">marine sediment metagenome</name>
    <dbReference type="NCBI Taxonomy" id="412755"/>
    <lineage>
        <taxon>unclassified sequences</taxon>
        <taxon>metagenomes</taxon>
        <taxon>ecological metagenomes</taxon>
    </lineage>
</organism>
<dbReference type="EMBL" id="LAZR01019253">
    <property type="protein sequence ID" value="KKL93210.1"/>
    <property type="molecule type" value="Genomic_DNA"/>
</dbReference>
<keyword evidence="1" id="KW-0812">Transmembrane</keyword>
<keyword evidence="1" id="KW-0472">Membrane</keyword>
<proteinExistence type="predicted"/>
<reference evidence="2" key="1">
    <citation type="journal article" date="2015" name="Nature">
        <title>Complex archaea that bridge the gap between prokaryotes and eukaryotes.</title>
        <authorList>
            <person name="Spang A."/>
            <person name="Saw J.H."/>
            <person name="Jorgensen S.L."/>
            <person name="Zaremba-Niedzwiedzka K."/>
            <person name="Martijn J."/>
            <person name="Lind A.E."/>
            <person name="van Eijk R."/>
            <person name="Schleper C."/>
            <person name="Guy L."/>
            <person name="Ettema T.J."/>
        </authorList>
    </citation>
    <scope>NUCLEOTIDE SEQUENCE</scope>
</reference>
<sequence>MPTESSIKAGAEKAMKTFNDMASKQKWGSGIYSEAYHKRINKVMKDSVGKIDGEYKKTTSGVINLLRAFQQKTSLQTKLMALMKFAEGKGITGGAGGGEGGGIGGAVGGIAGGGMMAALGLITALLVIITVGITLISAFFDAVGPIIKVVMKMFSAMILILLMPFLKRGLPILFGILQWMVKMAKGVSELTDSFMTGIEKTLGKIFAGDTGAILDLLIAIFLYD</sequence>
<evidence type="ECO:0000256" key="1">
    <source>
        <dbReference type="SAM" id="Phobius"/>
    </source>
</evidence>
<evidence type="ECO:0000313" key="2">
    <source>
        <dbReference type="EMBL" id="KKL93210.1"/>
    </source>
</evidence>
<gene>
    <name evidence="2" type="ORF">LCGC14_1877010</name>
</gene>